<accession>A0A0P0X020</accession>
<organism evidence="1 2">
    <name type="scientific">Oryza sativa subsp. japonica</name>
    <name type="common">Rice</name>
    <dbReference type="NCBI Taxonomy" id="39947"/>
    <lineage>
        <taxon>Eukaryota</taxon>
        <taxon>Viridiplantae</taxon>
        <taxon>Streptophyta</taxon>
        <taxon>Embryophyta</taxon>
        <taxon>Tracheophyta</taxon>
        <taxon>Spermatophyta</taxon>
        <taxon>Magnoliopsida</taxon>
        <taxon>Liliopsida</taxon>
        <taxon>Poales</taxon>
        <taxon>Poaceae</taxon>
        <taxon>BOP clade</taxon>
        <taxon>Oryzoideae</taxon>
        <taxon>Oryzeae</taxon>
        <taxon>Oryzinae</taxon>
        <taxon>Oryza</taxon>
        <taxon>Oryza sativa</taxon>
    </lineage>
</organism>
<dbReference type="FunCoup" id="A0A0P0X020">
    <property type="interactions" value="33"/>
</dbReference>
<dbReference type="PaxDb" id="39947-A0A0P0X020"/>
<dbReference type="InterPro" id="IPR036955">
    <property type="entry name" value="AP2/ERF_dom_sf"/>
</dbReference>
<dbReference type="PANTHER" id="PTHR32467:SF101">
    <property type="entry name" value="AP2-LIKE ETHYLENE-RESPONSIVE TRANSCRIPTION FACTOR AIL6"/>
    <property type="match status" value="1"/>
</dbReference>
<dbReference type="GO" id="GO:0003700">
    <property type="term" value="F:DNA-binding transcription factor activity"/>
    <property type="evidence" value="ECO:0007669"/>
    <property type="project" value="InterPro"/>
</dbReference>
<dbReference type="Proteomes" id="UP000059680">
    <property type="component" value="Chromosome 6"/>
</dbReference>
<dbReference type="eggNOG" id="ENOG502QR5R">
    <property type="taxonomic scope" value="Eukaryota"/>
</dbReference>
<name>A0A0P0X020_ORYSJ</name>
<dbReference type="PANTHER" id="PTHR32467">
    <property type="entry name" value="AP2-LIKE ETHYLENE-RESPONSIVE TRANSCRIPTION FACTOR"/>
    <property type="match status" value="1"/>
</dbReference>
<reference evidence="1 2" key="3">
    <citation type="journal article" date="2013" name="Rice">
        <title>Improvement of the Oryza sativa Nipponbare reference genome using next generation sequence and optical map data.</title>
        <authorList>
            <person name="Kawahara Y."/>
            <person name="de la Bastide M."/>
            <person name="Hamilton J.P."/>
            <person name="Kanamori H."/>
            <person name="McCombie W.R."/>
            <person name="Ouyang S."/>
            <person name="Schwartz D.C."/>
            <person name="Tanaka T."/>
            <person name="Wu J."/>
            <person name="Zhou S."/>
            <person name="Childs K.L."/>
            <person name="Davidson R.M."/>
            <person name="Lin H."/>
            <person name="Quesada-Ocampo L."/>
            <person name="Vaillancourt B."/>
            <person name="Sakai H."/>
            <person name="Lee S.S."/>
            <person name="Kim J."/>
            <person name="Numa H."/>
            <person name="Itoh T."/>
            <person name="Buell C.R."/>
            <person name="Matsumoto T."/>
        </authorList>
    </citation>
    <scope>NUCLEOTIDE SEQUENCE [LARGE SCALE GENOMIC DNA]</scope>
    <source>
        <strain evidence="2">cv. Nipponbare</strain>
    </source>
</reference>
<reference evidence="1 2" key="2">
    <citation type="journal article" date="2013" name="Plant Cell Physiol.">
        <title>Rice Annotation Project Database (RAP-DB): an integrative and interactive database for rice genomics.</title>
        <authorList>
            <person name="Sakai H."/>
            <person name="Lee S.S."/>
            <person name="Tanaka T."/>
            <person name="Numa H."/>
            <person name="Kim J."/>
            <person name="Kawahara Y."/>
            <person name="Wakimoto H."/>
            <person name="Yang C.C."/>
            <person name="Iwamoto M."/>
            <person name="Abe T."/>
            <person name="Yamada Y."/>
            <person name="Muto A."/>
            <person name="Inokuchi H."/>
            <person name="Ikemura T."/>
            <person name="Matsumoto T."/>
            <person name="Sasaki T."/>
            <person name="Itoh T."/>
        </authorList>
    </citation>
    <scope>NUCLEOTIDE SEQUENCE [LARGE SCALE GENOMIC DNA]</scope>
    <source>
        <strain evidence="2">cv. Nipponbare</strain>
    </source>
</reference>
<gene>
    <name evidence="1" type="ordered locus">Os06g0658000</name>
    <name evidence="1" type="ORF">OSNPB_060658000</name>
</gene>
<dbReference type="Gene3D" id="3.30.730.10">
    <property type="entry name" value="AP2/ERF domain"/>
    <property type="match status" value="1"/>
</dbReference>
<evidence type="ECO:0000313" key="2">
    <source>
        <dbReference type="Proteomes" id="UP000059680"/>
    </source>
</evidence>
<protein>
    <submittedName>
        <fullName evidence="1">Os06g0658000 protein</fullName>
    </submittedName>
</protein>
<proteinExistence type="predicted"/>
<sequence length="183" mass="19609">MFAKLMPCGLVGHASVFIITKYHYFSVFSGVGEEGPAEGAPKMEDFLGGLGGGGGAVAAAPAAAPEDQLSCGELGSIAAGFLRRYPAPENAGGVTIAMATDAAAELADPARRTAETFGQRTSIYRGVTRHRWTGRYEAHLWDNSCRREGQSRKGRQGLCMHVITHIQQINLQILAYGRYIVDH</sequence>
<dbReference type="STRING" id="39947.A0A0P0X020"/>
<evidence type="ECO:0000313" key="1">
    <source>
        <dbReference type="EMBL" id="BAS98955.1"/>
    </source>
</evidence>
<dbReference type="InParanoid" id="A0A0P0X020"/>
<dbReference type="Gramene" id="Os06t0658000-00">
    <property type="protein sequence ID" value="Os06t0658000-00"/>
    <property type="gene ID" value="Os06g0658000"/>
</dbReference>
<dbReference type="EMBL" id="AP014962">
    <property type="protein sequence ID" value="BAS98955.1"/>
    <property type="molecule type" value="Genomic_DNA"/>
</dbReference>
<reference evidence="2" key="1">
    <citation type="journal article" date="2005" name="Nature">
        <title>The map-based sequence of the rice genome.</title>
        <authorList>
            <consortium name="International rice genome sequencing project (IRGSP)"/>
            <person name="Matsumoto T."/>
            <person name="Wu J."/>
            <person name="Kanamori H."/>
            <person name="Katayose Y."/>
            <person name="Fujisawa M."/>
            <person name="Namiki N."/>
            <person name="Mizuno H."/>
            <person name="Yamamoto K."/>
            <person name="Antonio B.A."/>
            <person name="Baba T."/>
            <person name="Sakata K."/>
            <person name="Nagamura Y."/>
            <person name="Aoki H."/>
            <person name="Arikawa K."/>
            <person name="Arita K."/>
            <person name="Bito T."/>
            <person name="Chiden Y."/>
            <person name="Fujitsuka N."/>
            <person name="Fukunaka R."/>
            <person name="Hamada M."/>
            <person name="Harada C."/>
            <person name="Hayashi A."/>
            <person name="Hijishita S."/>
            <person name="Honda M."/>
            <person name="Hosokawa S."/>
            <person name="Ichikawa Y."/>
            <person name="Idonuma A."/>
            <person name="Iijima M."/>
            <person name="Ikeda M."/>
            <person name="Ikeno M."/>
            <person name="Ito K."/>
            <person name="Ito S."/>
            <person name="Ito T."/>
            <person name="Ito Y."/>
            <person name="Ito Y."/>
            <person name="Iwabuchi A."/>
            <person name="Kamiya K."/>
            <person name="Karasawa W."/>
            <person name="Kurita K."/>
            <person name="Katagiri S."/>
            <person name="Kikuta A."/>
            <person name="Kobayashi H."/>
            <person name="Kobayashi N."/>
            <person name="Machita K."/>
            <person name="Maehara T."/>
            <person name="Masukawa M."/>
            <person name="Mizubayashi T."/>
            <person name="Mukai Y."/>
            <person name="Nagasaki H."/>
            <person name="Nagata Y."/>
            <person name="Naito S."/>
            <person name="Nakashima M."/>
            <person name="Nakama Y."/>
            <person name="Nakamichi Y."/>
            <person name="Nakamura M."/>
            <person name="Meguro A."/>
            <person name="Negishi M."/>
            <person name="Ohta I."/>
            <person name="Ohta T."/>
            <person name="Okamoto M."/>
            <person name="Ono N."/>
            <person name="Saji S."/>
            <person name="Sakaguchi M."/>
            <person name="Sakai K."/>
            <person name="Shibata M."/>
            <person name="Shimokawa T."/>
            <person name="Song J."/>
            <person name="Takazaki Y."/>
            <person name="Terasawa K."/>
            <person name="Tsugane M."/>
            <person name="Tsuji K."/>
            <person name="Ueda S."/>
            <person name="Waki K."/>
            <person name="Yamagata H."/>
            <person name="Yamamoto M."/>
            <person name="Yamamoto S."/>
            <person name="Yamane H."/>
            <person name="Yoshiki S."/>
            <person name="Yoshihara R."/>
            <person name="Yukawa K."/>
            <person name="Zhong H."/>
            <person name="Yano M."/>
            <person name="Yuan Q."/>
            <person name="Ouyang S."/>
            <person name="Liu J."/>
            <person name="Jones K.M."/>
            <person name="Gansberger K."/>
            <person name="Moffat K."/>
            <person name="Hill J."/>
            <person name="Bera J."/>
            <person name="Fadrosh D."/>
            <person name="Jin S."/>
            <person name="Johri S."/>
            <person name="Kim M."/>
            <person name="Overton L."/>
            <person name="Reardon M."/>
            <person name="Tsitrin T."/>
            <person name="Vuong H."/>
            <person name="Weaver B."/>
            <person name="Ciecko A."/>
            <person name="Tallon L."/>
            <person name="Jackson J."/>
            <person name="Pai G."/>
            <person name="Aken S.V."/>
            <person name="Utterback T."/>
            <person name="Reidmuller S."/>
            <person name="Feldblyum T."/>
            <person name="Hsiao J."/>
            <person name="Zismann V."/>
            <person name="Iobst S."/>
            <person name="de Vazeille A.R."/>
            <person name="Buell C.R."/>
            <person name="Ying K."/>
            <person name="Li Y."/>
            <person name="Lu T."/>
            <person name="Huang Y."/>
            <person name="Zhao Q."/>
            <person name="Feng Q."/>
            <person name="Zhang L."/>
            <person name="Zhu J."/>
            <person name="Weng Q."/>
            <person name="Mu J."/>
            <person name="Lu Y."/>
            <person name="Fan D."/>
            <person name="Liu Y."/>
            <person name="Guan J."/>
            <person name="Zhang Y."/>
            <person name="Yu S."/>
            <person name="Liu X."/>
            <person name="Zhang Y."/>
            <person name="Hong G."/>
            <person name="Han B."/>
            <person name="Choisne N."/>
            <person name="Demange N."/>
            <person name="Orjeda G."/>
            <person name="Samain S."/>
            <person name="Cattolico L."/>
            <person name="Pelletier E."/>
            <person name="Couloux A."/>
            <person name="Segurens B."/>
            <person name="Wincker P."/>
            <person name="D'Hont A."/>
            <person name="Scarpelli C."/>
            <person name="Weissenbach J."/>
            <person name="Salanoubat M."/>
            <person name="Quetier F."/>
            <person name="Yu Y."/>
            <person name="Kim H.R."/>
            <person name="Rambo T."/>
            <person name="Currie J."/>
            <person name="Collura K."/>
            <person name="Luo M."/>
            <person name="Yang T."/>
            <person name="Ammiraju J.S.S."/>
            <person name="Engler F."/>
            <person name="Soderlund C."/>
            <person name="Wing R.A."/>
            <person name="Palmer L.E."/>
            <person name="de la Bastide M."/>
            <person name="Spiegel L."/>
            <person name="Nascimento L."/>
            <person name="Zutavern T."/>
            <person name="O'Shaughnessy A."/>
            <person name="Dike S."/>
            <person name="Dedhia N."/>
            <person name="Preston R."/>
            <person name="Balija V."/>
            <person name="McCombie W.R."/>
            <person name="Chow T."/>
            <person name="Chen H."/>
            <person name="Chung M."/>
            <person name="Chen C."/>
            <person name="Shaw J."/>
            <person name="Wu H."/>
            <person name="Hsiao K."/>
            <person name="Chao Y."/>
            <person name="Chu M."/>
            <person name="Cheng C."/>
            <person name="Hour A."/>
            <person name="Lee P."/>
            <person name="Lin S."/>
            <person name="Lin Y."/>
            <person name="Liou J."/>
            <person name="Liu S."/>
            <person name="Hsing Y."/>
            <person name="Raghuvanshi S."/>
            <person name="Mohanty A."/>
            <person name="Bharti A.K."/>
            <person name="Gaur A."/>
            <person name="Gupta V."/>
            <person name="Kumar D."/>
            <person name="Ravi V."/>
            <person name="Vij S."/>
            <person name="Kapur A."/>
            <person name="Khurana P."/>
            <person name="Khurana P."/>
            <person name="Khurana J.P."/>
            <person name="Tyagi A.K."/>
            <person name="Gaikwad K."/>
            <person name="Singh A."/>
            <person name="Dalal V."/>
            <person name="Srivastava S."/>
            <person name="Dixit A."/>
            <person name="Pal A.K."/>
            <person name="Ghazi I.A."/>
            <person name="Yadav M."/>
            <person name="Pandit A."/>
            <person name="Bhargava A."/>
            <person name="Sureshbabu K."/>
            <person name="Batra K."/>
            <person name="Sharma T.R."/>
            <person name="Mohapatra T."/>
            <person name="Singh N.K."/>
            <person name="Messing J."/>
            <person name="Nelson A.B."/>
            <person name="Fuks G."/>
            <person name="Kavchok S."/>
            <person name="Keizer G."/>
            <person name="Linton E."/>
            <person name="Llaca V."/>
            <person name="Song R."/>
            <person name="Tanyolac B."/>
            <person name="Young S."/>
            <person name="Ho-Il K."/>
            <person name="Hahn J.H."/>
            <person name="Sangsakoo G."/>
            <person name="Vanavichit A."/>
            <person name="de Mattos Luiz.A.T."/>
            <person name="Zimmer P.D."/>
            <person name="Malone G."/>
            <person name="Dellagostin O."/>
            <person name="de Oliveira A.C."/>
            <person name="Bevan M."/>
            <person name="Bancroft I."/>
            <person name="Minx P."/>
            <person name="Cordum H."/>
            <person name="Wilson R."/>
            <person name="Cheng Z."/>
            <person name="Jin W."/>
            <person name="Jiang J."/>
            <person name="Leong S.A."/>
            <person name="Iwama H."/>
            <person name="Gojobori T."/>
            <person name="Itoh T."/>
            <person name="Niimura Y."/>
            <person name="Fujii Y."/>
            <person name="Habara T."/>
            <person name="Sakai H."/>
            <person name="Sato Y."/>
            <person name="Wilson G."/>
            <person name="Kumar K."/>
            <person name="McCouch S."/>
            <person name="Juretic N."/>
            <person name="Hoen D."/>
            <person name="Wright S."/>
            <person name="Bruskiewich R."/>
            <person name="Bureau T."/>
            <person name="Miyao A."/>
            <person name="Hirochika H."/>
            <person name="Nishikawa T."/>
            <person name="Kadowaki K."/>
            <person name="Sugiura M."/>
            <person name="Burr B."/>
            <person name="Sasaki T."/>
        </authorList>
    </citation>
    <scope>NUCLEOTIDE SEQUENCE [LARGE SCALE GENOMIC DNA]</scope>
    <source>
        <strain evidence="2">cv. Nipponbare</strain>
    </source>
</reference>
<keyword evidence="2" id="KW-1185">Reference proteome</keyword>
<dbReference type="AlphaFoldDB" id="A0A0P0X020"/>